<evidence type="ECO:0008006" key="3">
    <source>
        <dbReference type="Google" id="ProtNLM"/>
    </source>
</evidence>
<sequence length="793" mass="90993">MEVENTQERTFYSEVVKIPIEEYEEDMNTEASKEKKKAIIDLITNYNNIRSEEEYEEIKYYLHVACKGGDLELIKIYLSETIANDSKSLIFKIDKLKHTASLFKIDDNISSVVIPRTIELESTEYLITSICGSGMNIRTFEFEQDSAVETIYGYIFFYMSPIENIYFPPSLKELKKEWCLGTNNLTKITISPLNGQFIMKDDKYLLGKSDPNKDEFDILLFVRRDIKEVSIPSNIKIISTCAFGYCNNITKFEIQSNSNLQIIEKFAFCESNIKEISIPSTIKIISSYAFQYCTNLTKVEIPSNSNLQIIEKDAFYELSIKEISIPPEVSIIRSGAFYNCRNLTKVEIPPNSKLQTIESKAFARTKIKEIYFPTSLKELKEGWNCDITNLVKITISPSNGQFIMKDDKYLLGKSDPNKDEFDILLFVRRDIKEISIPSNIKIISSYALEDCNDLTKVEIQSNSNLQRIEKYAFYKSNINEIFIPSEVSIICSGAFFNCNNLTKVEFETNSKLQTIESEAFRNTNIDEIFIPPEVSIIRSGAFYNCKNLIKVEIPPNSKLQTIESEAFAGTKIKEIYFPTSLKELKEGWNCEINNLAKIIISPSNGQFIFKDDKYLLGKSDPNKDEFDILLFACRDIKEISIPSNIKIISSYALEDCNDLTKVEIQSNSNLQRIEKYAFNKSNIKEIFIPSTVSIICYGAFYYCFNLTKVEFETNSNLQTIESNAFSLSNINSIIIPSKVSKIHSDAFLDLQIIEISEDSELESFPLSNLRYCSNFLIMIPSTLKKLIHDIRFH</sequence>
<dbReference type="InterPro" id="IPR032675">
    <property type="entry name" value="LRR_dom_sf"/>
</dbReference>
<dbReference type="PANTHER" id="PTHR45661:SF3">
    <property type="entry name" value="IG-LIKE DOMAIN-CONTAINING PROTEIN"/>
    <property type="match status" value="1"/>
</dbReference>
<evidence type="ECO:0000313" key="2">
    <source>
        <dbReference type="Proteomes" id="UP001470230"/>
    </source>
</evidence>
<organism evidence="1 2">
    <name type="scientific">Tritrichomonas musculus</name>
    <dbReference type="NCBI Taxonomy" id="1915356"/>
    <lineage>
        <taxon>Eukaryota</taxon>
        <taxon>Metamonada</taxon>
        <taxon>Parabasalia</taxon>
        <taxon>Tritrichomonadida</taxon>
        <taxon>Tritrichomonadidae</taxon>
        <taxon>Tritrichomonas</taxon>
    </lineage>
</organism>
<dbReference type="Proteomes" id="UP001470230">
    <property type="component" value="Unassembled WGS sequence"/>
</dbReference>
<reference evidence="1 2" key="1">
    <citation type="submission" date="2024-04" db="EMBL/GenBank/DDBJ databases">
        <title>Tritrichomonas musculus Genome.</title>
        <authorList>
            <person name="Alves-Ferreira E."/>
            <person name="Grigg M."/>
            <person name="Lorenzi H."/>
            <person name="Galac M."/>
        </authorList>
    </citation>
    <scope>NUCLEOTIDE SEQUENCE [LARGE SCALE GENOMIC DNA]</scope>
    <source>
        <strain evidence="1 2">EAF2021</strain>
    </source>
</reference>
<dbReference type="PANTHER" id="PTHR45661">
    <property type="entry name" value="SURFACE ANTIGEN"/>
    <property type="match status" value="1"/>
</dbReference>
<dbReference type="InterPro" id="IPR053139">
    <property type="entry name" value="Surface_bspA-like"/>
</dbReference>
<dbReference type="Gene3D" id="3.80.10.10">
    <property type="entry name" value="Ribonuclease Inhibitor"/>
    <property type="match status" value="4"/>
</dbReference>
<dbReference type="SUPFAM" id="SSF52058">
    <property type="entry name" value="L domain-like"/>
    <property type="match status" value="2"/>
</dbReference>
<evidence type="ECO:0000313" key="1">
    <source>
        <dbReference type="EMBL" id="KAK8847259.1"/>
    </source>
</evidence>
<comment type="caution">
    <text evidence="1">The sequence shown here is derived from an EMBL/GenBank/DDBJ whole genome shotgun (WGS) entry which is preliminary data.</text>
</comment>
<dbReference type="Pfam" id="PF13306">
    <property type="entry name" value="LRR_5"/>
    <property type="match status" value="4"/>
</dbReference>
<gene>
    <name evidence="1" type="ORF">M9Y10_019845</name>
</gene>
<proteinExistence type="predicted"/>
<keyword evidence="2" id="KW-1185">Reference proteome</keyword>
<dbReference type="EMBL" id="JAPFFF010000028">
    <property type="protein sequence ID" value="KAK8847259.1"/>
    <property type="molecule type" value="Genomic_DNA"/>
</dbReference>
<accession>A0ABR2HHF7</accession>
<name>A0ABR2HHF7_9EUKA</name>
<dbReference type="InterPro" id="IPR026906">
    <property type="entry name" value="LRR_5"/>
</dbReference>
<protein>
    <recommendedName>
        <fullName evidence="3">Surface antigen BspA-like</fullName>
    </recommendedName>
</protein>